<evidence type="ECO:0000256" key="3">
    <source>
        <dbReference type="SAM" id="Phobius"/>
    </source>
</evidence>
<protein>
    <recommendedName>
        <fullName evidence="5">Peptidase A1 domain-containing protein</fullName>
    </recommendedName>
</protein>
<feature type="region of interest" description="Disordered" evidence="2">
    <location>
        <begin position="480"/>
        <end position="514"/>
    </location>
</feature>
<dbReference type="InterPro" id="IPR001461">
    <property type="entry name" value="Aspartic_peptidase_A1"/>
</dbReference>
<feature type="domain" description="Peptidase A1" evidence="5">
    <location>
        <begin position="66"/>
        <end position="423"/>
    </location>
</feature>
<sequence length="596" mass="64593">MALGSRIIAMGSAAGPWSSTLLSLWTFLLLTADVSIVTSQSIPNLNATALNWPASSAWEGNDGTWGTFFMRVGTPSQIVRVLPATSWQEIWVVDSSACGNAAPETCADRRGQTFNVNSSSTWADRGLYKTDLAKDLGYNAIGDYGMDRVGITNMDSQVTLDNQVVVTVASNQWYSGLFGLGNQPTNFTNFNDPQPSFLTSLYNKGLIPSLSWGYQAGANYRGKTTSASLIFGGYDTGKYVDNDIIFTQSNDFTYAFLVSLSSLQVSGIYVNGEQGTAELLDSDWRRTTSSQQIAIDSSTSYLWLPNATCAIFESALNLTYNEAVGLYLLTEEQHDQLLSINPTFTFSIADTAQNTTTLNLKIPYNAFSLQAIGTEILGSNTKSWYFPLKRLPEEGNPRLGRAFMQEIYLFAEYHFGTFRVFQADWSNRPSNIVTHLPTELIRKGGSKSTPIGAIVGGAVGGVAVIAAALGGAWWWRRRRQQAPTAPPAGESRVPEMDGTDAPSNLPNELAGDKWQDGKQQPMVAVPGLHEVHGKAAETWHEADGTPLTRPYGEQNQGSGQVYAELSGQQGGPAYAELSGGDVIHEMPAEPIKKEGG</sequence>
<comment type="similarity">
    <text evidence="1">Belongs to the peptidase A1 family.</text>
</comment>
<evidence type="ECO:0000256" key="1">
    <source>
        <dbReference type="ARBA" id="ARBA00007447"/>
    </source>
</evidence>
<dbReference type="InterPro" id="IPR033121">
    <property type="entry name" value="PEPTIDASE_A1"/>
</dbReference>
<dbReference type="EMBL" id="JAVHNQ010000007">
    <property type="protein sequence ID" value="KAK6341473.1"/>
    <property type="molecule type" value="Genomic_DNA"/>
</dbReference>
<gene>
    <name evidence="6" type="ORF">TWF696_008546</name>
</gene>
<comment type="caution">
    <text evidence="6">The sequence shown here is derived from an EMBL/GenBank/DDBJ whole genome shotgun (WGS) entry which is preliminary data.</text>
</comment>
<keyword evidence="3" id="KW-0812">Transmembrane</keyword>
<dbReference type="AlphaFoldDB" id="A0AAV9UG97"/>
<keyword evidence="3" id="KW-0472">Membrane</keyword>
<dbReference type="SUPFAM" id="SSF50630">
    <property type="entry name" value="Acid proteases"/>
    <property type="match status" value="1"/>
</dbReference>
<keyword evidence="7" id="KW-1185">Reference proteome</keyword>
<feature type="signal peptide" evidence="4">
    <location>
        <begin position="1"/>
        <end position="39"/>
    </location>
</feature>
<accession>A0AAV9UG97</accession>
<dbReference type="Proteomes" id="UP001375240">
    <property type="component" value="Unassembled WGS sequence"/>
</dbReference>
<keyword evidence="4" id="KW-0732">Signal</keyword>
<dbReference type="InterPro" id="IPR034164">
    <property type="entry name" value="Pepsin-like_dom"/>
</dbReference>
<dbReference type="Gene3D" id="2.40.70.10">
    <property type="entry name" value="Acid Proteases"/>
    <property type="match status" value="2"/>
</dbReference>
<keyword evidence="3" id="KW-1133">Transmembrane helix</keyword>
<organism evidence="6 7">
    <name type="scientific">Orbilia brochopaga</name>
    <dbReference type="NCBI Taxonomy" id="3140254"/>
    <lineage>
        <taxon>Eukaryota</taxon>
        <taxon>Fungi</taxon>
        <taxon>Dikarya</taxon>
        <taxon>Ascomycota</taxon>
        <taxon>Pezizomycotina</taxon>
        <taxon>Orbiliomycetes</taxon>
        <taxon>Orbiliales</taxon>
        <taxon>Orbiliaceae</taxon>
        <taxon>Orbilia</taxon>
    </lineage>
</organism>
<name>A0AAV9UG97_9PEZI</name>
<dbReference type="InterPro" id="IPR021109">
    <property type="entry name" value="Peptidase_aspartic_dom_sf"/>
</dbReference>
<dbReference type="GO" id="GO:0004190">
    <property type="term" value="F:aspartic-type endopeptidase activity"/>
    <property type="evidence" value="ECO:0007669"/>
    <property type="project" value="InterPro"/>
</dbReference>
<dbReference type="CDD" id="cd05471">
    <property type="entry name" value="pepsin_like"/>
    <property type="match status" value="1"/>
</dbReference>
<feature type="transmembrane region" description="Helical" evidence="3">
    <location>
        <begin position="451"/>
        <end position="475"/>
    </location>
</feature>
<evidence type="ECO:0000256" key="4">
    <source>
        <dbReference type="SAM" id="SignalP"/>
    </source>
</evidence>
<dbReference type="GO" id="GO:0000324">
    <property type="term" value="C:fungal-type vacuole"/>
    <property type="evidence" value="ECO:0007669"/>
    <property type="project" value="TreeGrafter"/>
</dbReference>
<dbReference type="Pfam" id="PF00026">
    <property type="entry name" value="Asp"/>
    <property type="match status" value="1"/>
</dbReference>
<evidence type="ECO:0000313" key="6">
    <source>
        <dbReference type="EMBL" id="KAK6341473.1"/>
    </source>
</evidence>
<feature type="chain" id="PRO_5043451894" description="Peptidase A1 domain-containing protein" evidence="4">
    <location>
        <begin position="40"/>
        <end position="596"/>
    </location>
</feature>
<dbReference type="PROSITE" id="PS51767">
    <property type="entry name" value="PEPTIDASE_A1"/>
    <property type="match status" value="1"/>
</dbReference>
<dbReference type="PANTHER" id="PTHR47966">
    <property type="entry name" value="BETA-SITE APP-CLEAVING ENZYME, ISOFORM A-RELATED"/>
    <property type="match status" value="1"/>
</dbReference>
<reference evidence="6 7" key="1">
    <citation type="submission" date="2019-10" db="EMBL/GenBank/DDBJ databases">
        <authorList>
            <person name="Palmer J.M."/>
        </authorList>
    </citation>
    <scope>NUCLEOTIDE SEQUENCE [LARGE SCALE GENOMIC DNA]</scope>
    <source>
        <strain evidence="6 7">TWF696</strain>
    </source>
</reference>
<evidence type="ECO:0000256" key="2">
    <source>
        <dbReference type="SAM" id="MobiDB-lite"/>
    </source>
</evidence>
<proteinExistence type="inferred from homology"/>
<dbReference type="GO" id="GO:0006508">
    <property type="term" value="P:proteolysis"/>
    <property type="evidence" value="ECO:0007669"/>
    <property type="project" value="InterPro"/>
</dbReference>
<evidence type="ECO:0000313" key="7">
    <source>
        <dbReference type="Proteomes" id="UP001375240"/>
    </source>
</evidence>
<evidence type="ECO:0000259" key="5">
    <source>
        <dbReference type="PROSITE" id="PS51767"/>
    </source>
</evidence>
<dbReference type="PANTHER" id="PTHR47966:SF51">
    <property type="entry name" value="BETA-SITE APP-CLEAVING ENZYME, ISOFORM A-RELATED"/>
    <property type="match status" value="1"/>
</dbReference>